<keyword evidence="4" id="KW-1185">Reference proteome</keyword>
<dbReference type="SUPFAM" id="SSF57701">
    <property type="entry name" value="Zn2/Cys6 DNA-binding domain"/>
    <property type="match status" value="1"/>
</dbReference>
<organism evidence="3 4">
    <name type="scientific">Mycena venus</name>
    <dbReference type="NCBI Taxonomy" id="2733690"/>
    <lineage>
        <taxon>Eukaryota</taxon>
        <taxon>Fungi</taxon>
        <taxon>Dikarya</taxon>
        <taxon>Basidiomycota</taxon>
        <taxon>Agaricomycotina</taxon>
        <taxon>Agaricomycetes</taxon>
        <taxon>Agaricomycetidae</taxon>
        <taxon>Agaricales</taxon>
        <taxon>Marasmiineae</taxon>
        <taxon>Mycenaceae</taxon>
        <taxon>Mycena</taxon>
    </lineage>
</organism>
<dbReference type="InterPro" id="IPR036864">
    <property type="entry name" value="Zn2-C6_fun-type_DNA-bd_sf"/>
</dbReference>
<dbReference type="Proteomes" id="UP000620124">
    <property type="component" value="Unassembled WGS sequence"/>
</dbReference>
<dbReference type="GO" id="GO:0008270">
    <property type="term" value="F:zinc ion binding"/>
    <property type="evidence" value="ECO:0007669"/>
    <property type="project" value="InterPro"/>
</dbReference>
<evidence type="ECO:0000259" key="2">
    <source>
        <dbReference type="PROSITE" id="PS50048"/>
    </source>
</evidence>
<evidence type="ECO:0000256" key="1">
    <source>
        <dbReference type="SAM" id="MobiDB-lite"/>
    </source>
</evidence>
<dbReference type="AlphaFoldDB" id="A0A8H6YX35"/>
<proteinExistence type="predicted"/>
<evidence type="ECO:0000313" key="4">
    <source>
        <dbReference type="Proteomes" id="UP000620124"/>
    </source>
</evidence>
<comment type="caution">
    <text evidence="3">The sequence shown here is derived from an EMBL/GenBank/DDBJ whole genome shotgun (WGS) entry which is preliminary data.</text>
</comment>
<dbReference type="PROSITE" id="PS50048">
    <property type="entry name" value="ZN2_CY6_FUNGAL_2"/>
    <property type="match status" value="1"/>
</dbReference>
<name>A0A8H6YX35_9AGAR</name>
<dbReference type="SMART" id="SM00066">
    <property type="entry name" value="GAL4"/>
    <property type="match status" value="1"/>
</dbReference>
<evidence type="ECO:0000313" key="3">
    <source>
        <dbReference type="EMBL" id="KAF7368688.1"/>
    </source>
</evidence>
<reference evidence="3" key="1">
    <citation type="submission" date="2020-05" db="EMBL/GenBank/DDBJ databases">
        <title>Mycena genomes resolve the evolution of fungal bioluminescence.</title>
        <authorList>
            <person name="Tsai I.J."/>
        </authorList>
    </citation>
    <scope>NUCLEOTIDE SEQUENCE</scope>
    <source>
        <strain evidence="3">CCC161011</strain>
    </source>
</reference>
<accession>A0A8H6YX35</accession>
<dbReference type="PROSITE" id="PS00463">
    <property type="entry name" value="ZN2_CY6_FUNGAL_1"/>
    <property type="match status" value="1"/>
</dbReference>
<sequence length="350" mass="39500">MGRPNLFLNLHLLKPRSVHLQQRMSPYQYSPSSRHSMDAFGSVYQTEESTDSPYDSRNFQATYFASETPVDLTQYSPEYSDLVLAHAFGCSSELRPNGQVDIYPPFRDLSLILRLFQAYNREEYTGCSSVGAQYYNAQGSINDGLFHASPWPVTNDLYAHNLADEGVFFVQPEHSLFLPSEPPTRASSRTESKLWRGRGYLPSIIPCDEQCACTAEPHAPRLQLPAATEHNFVHMNNPFIATDLPKESPIALVPTDGRSGKFPGHPYPDGHQWPQTFKITEVKQIGPKKQTLACFFCRSRKIACTPRPLGGTEDRSCEQCERRGFDCKYPKESKRGQHNRVKSSNAQRGS</sequence>
<protein>
    <recommendedName>
        <fullName evidence="2">Zn(2)-C6 fungal-type domain-containing protein</fullName>
    </recommendedName>
</protein>
<dbReference type="EMBL" id="JACAZI010000002">
    <property type="protein sequence ID" value="KAF7368688.1"/>
    <property type="molecule type" value="Genomic_DNA"/>
</dbReference>
<gene>
    <name evidence="3" type="ORF">MVEN_00193300</name>
</gene>
<dbReference type="OrthoDB" id="39175at2759"/>
<dbReference type="InterPro" id="IPR001138">
    <property type="entry name" value="Zn2Cys6_DnaBD"/>
</dbReference>
<dbReference type="Gene3D" id="4.10.240.10">
    <property type="entry name" value="Zn(2)-C6 fungal-type DNA-binding domain"/>
    <property type="match status" value="1"/>
</dbReference>
<feature type="region of interest" description="Disordered" evidence="1">
    <location>
        <begin position="328"/>
        <end position="350"/>
    </location>
</feature>
<dbReference type="GO" id="GO:0000981">
    <property type="term" value="F:DNA-binding transcription factor activity, RNA polymerase II-specific"/>
    <property type="evidence" value="ECO:0007669"/>
    <property type="project" value="InterPro"/>
</dbReference>
<feature type="domain" description="Zn(2)-C6 fungal-type" evidence="2">
    <location>
        <begin position="293"/>
        <end position="329"/>
    </location>
</feature>
<dbReference type="CDD" id="cd00067">
    <property type="entry name" value="GAL4"/>
    <property type="match status" value="1"/>
</dbReference>